<dbReference type="InterPro" id="IPR035911">
    <property type="entry name" value="MurE/MurF_N"/>
</dbReference>
<name>A0A316FHM6_9GAMM</name>
<evidence type="ECO:0000259" key="13">
    <source>
        <dbReference type="Pfam" id="PF08245"/>
    </source>
</evidence>
<accession>A0A316FHM6</accession>
<dbReference type="Gene3D" id="3.40.1190.10">
    <property type="entry name" value="Mur-like, catalytic domain"/>
    <property type="match status" value="1"/>
</dbReference>
<comment type="caution">
    <text evidence="14">The sequence shown here is derived from an EMBL/GenBank/DDBJ whole genome shotgun (WGS) entry which is preliminary data.</text>
</comment>
<evidence type="ECO:0000256" key="5">
    <source>
        <dbReference type="ARBA" id="ARBA00022840"/>
    </source>
</evidence>
<dbReference type="InterPro" id="IPR051046">
    <property type="entry name" value="MurCDEF_CellWall_CoF430Synth"/>
</dbReference>
<protein>
    <recommendedName>
        <fullName evidence="10 11">UDP-N-acetylmuramoyl-tripeptide--D-alanyl-D-alanine ligase</fullName>
        <ecNumber evidence="10 11">6.3.2.10</ecNumber>
    </recommendedName>
    <alternativeName>
        <fullName evidence="10">D-alanyl-D-alanine-adding enzyme</fullName>
    </alternativeName>
</protein>
<comment type="catalytic activity">
    <reaction evidence="10 11">
        <text>D-alanyl-D-alanine + UDP-N-acetyl-alpha-D-muramoyl-L-alanyl-gamma-D-glutamyl-meso-2,6-diaminopimelate + ATP = UDP-N-acetyl-alpha-D-muramoyl-L-alanyl-gamma-D-glutamyl-meso-2,6-diaminopimeloyl-D-alanyl-D-alanine + ADP + phosphate + H(+)</text>
        <dbReference type="Rhea" id="RHEA:28374"/>
        <dbReference type="ChEBI" id="CHEBI:15378"/>
        <dbReference type="ChEBI" id="CHEBI:30616"/>
        <dbReference type="ChEBI" id="CHEBI:43474"/>
        <dbReference type="ChEBI" id="CHEBI:57822"/>
        <dbReference type="ChEBI" id="CHEBI:61386"/>
        <dbReference type="ChEBI" id="CHEBI:83905"/>
        <dbReference type="ChEBI" id="CHEBI:456216"/>
        <dbReference type="EC" id="6.3.2.10"/>
    </reaction>
</comment>
<keyword evidence="1 10" id="KW-0963">Cytoplasm</keyword>
<dbReference type="AlphaFoldDB" id="A0A316FHM6"/>
<keyword evidence="4 10" id="KW-0547">Nucleotide-binding</keyword>
<evidence type="ECO:0000313" key="15">
    <source>
        <dbReference type="Proteomes" id="UP000245790"/>
    </source>
</evidence>
<dbReference type="EC" id="6.3.2.10" evidence="10 11"/>
<evidence type="ECO:0000313" key="14">
    <source>
        <dbReference type="EMBL" id="PWK47939.1"/>
    </source>
</evidence>
<evidence type="ECO:0000256" key="7">
    <source>
        <dbReference type="ARBA" id="ARBA00022984"/>
    </source>
</evidence>
<dbReference type="RefSeq" id="WP_109764471.1">
    <property type="nucleotide sequence ID" value="NZ_QGGU01000010.1"/>
</dbReference>
<evidence type="ECO:0000256" key="8">
    <source>
        <dbReference type="ARBA" id="ARBA00023306"/>
    </source>
</evidence>
<evidence type="ECO:0000256" key="3">
    <source>
        <dbReference type="ARBA" id="ARBA00022618"/>
    </source>
</evidence>
<dbReference type="NCBIfam" id="TIGR01143">
    <property type="entry name" value="murF"/>
    <property type="match status" value="1"/>
</dbReference>
<dbReference type="GO" id="GO:0071555">
    <property type="term" value="P:cell wall organization"/>
    <property type="evidence" value="ECO:0007669"/>
    <property type="project" value="UniProtKB-KW"/>
</dbReference>
<dbReference type="Pfam" id="PF08245">
    <property type="entry name" value="Mur_ligase_M"/>
    <property type="match status" value="1"/>
</dbReference>
<dbReference type="GO" id="GO:0008766">
    <property type="term" value="F:UDP-N-acetylmuramoylalanyl-D-glutamyl-2,6-diaminopimelate-D-alanyl-D-alanine ligase activity"/>
    <property type="evidence" value="ECO:0007669"/>
    <property type="project" value="RHEA"/>
</dbReference>
<evidence type="ECO:0000256" key="9">
    <source>
        <dbReference type="ARBA" id="ARBA00023316"/>
    </source>
</evidence>
<dbReference type="HAMAP" id="MF_02019">
    <property type="entry name" value="MurF"/>
    <property type="match status" value="1"/>
</dbReference>
<sequence length="473" mass="51109">MINVSLELIVKAVDGKLISSNATEDKSIQVSKVNTDTRISCEQCLFVALKGPNFDAHEFLLEAAKQDATALMVESGAYEKLSDTVKQALKDIPCILVNNTRLALGRLAKLIREASNATFVGLTGSVGKTSVKEMLAEIFRQAGSTLSTIGNLNNDIGVPLTLFRLESHHEYAIIEMGANHAGEIGYTSGLATPDVALINNVAAAHLEGFGDLQGIAQAKGEIYDGLKKDGIAIINNDDAFAAYWRERISQPIKTFAMHNSADIMAVNLELKQHQVCFDLQVGSARYAVTLNVPGQHNVMNALAATACSIAAGLDIDLIVKGLESFAGVKGRLQVHRPSDQLTIIDDTYNANYTSFTAGVDVLVKQPGKTIVALGDMGELGEKAREYHQKAGLYAKQAGVEHLLTIGVLSQFAHQAFAEGAHHFTSQQELTNFIIKTIKQTKTAVLLKGSRSAHMEHVVEPLLQWSVNYFGETH</sequence>
<dbReference type="PANTHER" id="PTHR43024:SF1">
    <property type="entry name" value="UDP-N-ACETYLMURAMOYL-TRIPEPTIDE--D-ALANYL-D-ALANINE LIGASE"/>
    <property type="match status" value="1"/>
</dbReference>
<dbReference type="Gene3D" id="3.90.190.20">
    <property type="entry name" value="Mur ligase, C-terminal domain"/>
    <property type="match status" value="1"/>
</dbReference>
<evidence type="ECO:0000256" key="6">
    <source>
        <dbReference type="ARBA" id="ARBA00022960"/>
    </source>
</evidence>
<keyword evidence="5 10" id="KW-0067">ATP-binding</keyword>
<dbReference type="SUPFAM" id="SSF53623">
    <property type="entry name" value="MurD-like peptide ligases, catalytic domain"/>
    <property type="match status" value="1"/>
</dbReference>
<evidence type="ECO:0000256" key="10">
    <source>
        <dbReference type="HAMAP-Rule" id="MF_02019"/>
    </source>
</evidence>
<dbReference type="PANTHER" id="PTHR43024">
    <property type="entry name" value="UDP-N-ACETYLMURAMOYL-TRIPEPTIDE--D-ALANYL-D-ALANINE LIGASE"/>
    <property type="match status" value="1"/>
</dbReference>
<dbReference type="SUPFAM" id="SSF53244">
    <property type="entry name" value="MurD-like peptide ligases, peptide-binding domain"/>
    <property type="match status" value="1"/>
</dbReference>
<keyword evidence="3 10" id="KW-0132">Cell division</keyword>
<keyword evidence="2 10" id="KW-0436">Ligase</keyword>
<dbReference type="InterPro" id="IPR036565">
    <property type="entry name" value="Mur-like_cat_sf"/>
</dbReference>
<keyword evidence="15" id="KW-1185">Reference proteome</keyword>
<dbReference type="GO" id="GO:0051301">
    <property type="term" value="P:cell division"/>
    <property type="evidence" value="ECO:0007669"/>
    <property type="project" value="UniProtKB-KW"/>
</dbReference>
<keyword evidence="9 10" id="KW-0961">Cell wall biogenesis/degradation</keyword>
<comment type="pathway">
    <text evidence="10 11">Cell wall biogenesis; peptidoglycan biosynthesis.</text>
</comment>
<dbReference type="GO" id="GO:0047480">
    <property type="term" value="F:UDP-N-acetylmuramoyl-tripeptide-D-alanyl-D-alanine ligase activity"/>
    <property type="evidence" value="ECO:0007669"/>
    <property type="project" value="UniProtKB-UniRule"/>
</dbReference>
<reference evidence="14 15" key="1">
    <citation type="submission" date="2018-05" db="EMBL/GenBank/DDBJ databases">
        <title>Genomic Encyclopedia of Type Strains, Phase IV (KMG-IV): sequencing the most valuable type-strain genomes for metagenomic binning, comparative biology and taxonomic classification.</title>
        <authorList>
            <person name="Goeker M."/>
        </authorList>
    </citation>
    <scope>NUCLEOTIDE SEQUENCE [LARGE SCALE GENOMIC DNA]</scope>
    <source>
        <strain evidence="14 15">DSM 25350</strain>
    </source>
</reference>
<feature type="domain" description="Mur ligase central" evidence="13">
    <location>
        <begin position="123"/>
        <end position="307"/>
    </location>
</feature>
<dbReference type="InterPro" id="IPR005863">
    <property type="entry name" value="UDP-N-AcMur_synth"/>
</dbReference>
<keyword evidence="8 10" id="KW-0131">Cell cycle</keyword>
<dbReference type="GO" id="GO:0005737">
    <property type="term" value="C:cytoplasm"/>
    <property type="evidence" value="ECO:0007669"/>
    <property type="project" value="UniProtKB-SubCell"/>
</dbReference>
<proteinExistence type="inferred from homology"/>
<dbReference type="GO" id="GO:0008360">
    <property type="term" value="P:regulation of cell shape"/>
    <property type="evidence" value="ECO:0007669"/>
    <property type="project" value="UniProtKB-KW"/>
</dbReference>
<dbReference type="Pfam" id="PF02875">
    <property type="entry name" value="Mur_ligase_C"/>
    <property type="match status" value="1"/>
</dbReference>
<keyword evidence="6 10" id="KW-0133">Cell shape</keyword>
<evidence type="ECO:0000256" key="1">
    <source>
        <dbReference type="ARBA" id="ARBA00022490"/>
    </source>
</evidence>
<feature type="domain" description="Mur ligase C-terminal" evidence="12">
    <location>
        <begin position="330"/>
        <end position="450"/>
    </location>
</feature>
<evidence type="ECO:0000256" key="11">
    <source>
        <dbReference type="RuleBase" id="RU004136"/>
    </source>
</evidence>
<comment type="subcellular location">
    <subcellularLocation>
        <location evidence="10 11">Cytoplasm</location>
    </subcellularLocation>
</comment>
<dbReference type="InterPro" id="IPR013221">
    <property type="entry name" value="Mur_ligase_cen"/>
</dbReference>
<dbReference type="EMBL" id="QGGU01000010">
    <property type="protein sequence ID" value="PWK47939.1"/>
    <property type="molecule type" value="Genomic_DNA"/>
</dbReference>
<comment type="similarity">
    <text evidence="10">Belongs to the MurCDEF family. MurF subfamily.</text>
</comment>
<comment type="function">
    <text evidence="10 11">Involved in cell wall formation. Catalyzes the final step in the synthesis of UDP-N-acetylmuramoyl-pentapeptide, the precursor of murein.</text>
</comment>
<dbReference type="UniPathway" id="UPA00219"/>
<keyword evidence="7 10" id="KW-0573">Peptidoglycan synthesis</keyword>
<dbReference type="Gene3D" id="3.40.1390.10">
    <property type="entry name" value="MurE/MurF, N-terminal domain"/>
    <property type="match status" value="1"/>
</dbReference>
<evidence type="ECO:0000256" key="2">
    <source>
        <dbReference type="ARBA" id="ARBA00022598"/>
    </source>
</evidence>
<dbReference type="InterPro" id="IPR036615">
    <property type="entry name" value="Mur_ligase_C_dom_sf"/>
</dbReference>
<gene>
    <name evidence="10" type="primary">murF</name>
    <name evidence="14" type="ORF">C8D97_110154</name>
</gene>
<dbReference type="GO" id="GO:0009252">
    <property type="term" value="P:peptidoglycan biosynthetic process"/>
    <property type="evidence" value="ECO:0007669"/>
    <property type="project" value="UniProtKB-UniRule"/>
</dbReference>
<feature type="binding site" evidence="10">
    <location>
        <begin position="124"/>
        <end position="130"/>
    </location>
    <ligand>
        <name>ATP</name>
        <dbReference type="ChEBI" id="CHEBI:30616"/>
    </ligand>
</feature>
<dbReference type="OrthoDB" id="9801978at2"/>
<organism evidence="14 15">
    <name type="scientific">Pleionea mediterranea</name>
    <dbReference type="NCBI Taxonomy" id="523701"/>
    <lineage>
        <taxon>Bacteria</taxon>
        <taxon>Pseudomonadati</taxon>
        <taxon>Pseudomonadota</taxon>
        <taxon>Gammaproteobacteria</taxon>
        <taxon>Oceanospirillales</taxon>
        <taxon>Pleioneaceae</taxon>
        <taxon>Pleionea</taxon>
    </lineage>
</organism>
<dbReference type="InterPro" id="IPR004101">
    <property type="entry name" value="Mur_ligase_C"/>
</dbReference>
<dbReference type="GO" id="GO:0005524">
    <property type="term" value="F:ATP binding"/>
    <property type="evidence" value="ECO:0007669"/>
    <property type="project" value="UniProtKB-UniRule"/>
</dbReference>
<evidence type="ECO:0000256" key="4">
    <source>
        <dbReference type="ARBA" id="ARBA00022741"/>
    </source>
</evidence>
<evidence type="ECO:0000259" key="12">
    <source>
        <dbReference type="Pfam" id="PF02875"/>
    </source>
</evidence>
<dbReference type="Proteomes" id="UP000245790">
    <property type="component" value="Unassembled WGS sequence"/>
</dbReference>
<dbReference type="SUPFAM" id="SSF63418">
    <property type="entry name" value="MurE/MurF N-terminal domain"/>
    <property type="match status" value="1"/>
</dbReference>